<keyword evidence="6 7" id="KW-0269">Exonuclease</keyword>
<keyword evidence="5 7" id="KW-0378">Hydrolase</keyword>
<dbReference type="PATRIC" id="fig|35806.4.peg.735"/>
<dbReference type="InterPro" id="IPR029052">
    <property type="entry name" value="Metallo-depent_PP-like"/>
</dbReference>
<dbReference type="KEGG" id="rsu:NHU_00717"/>
<dbReference type="SUPFAM" id="SSF56300">
    <property type="entry name" value="Metallo-dependent phosphatases"/>
    <property type="match status" value="1"/>
</dbReference>
<accession>A0A0D6AZ23</accession>
<dbReference type="eggNOG" id="COG0420">
    <property type="taxonomic scope" value="Bacteria"/>
</dbReference>
<sequence>MRFLHTADLHLGRQFNGLSLEADHAAILDQIAAAALAHEVDALVIAGDVFDRAAPPASAVRQFNAFLSRIRAETGAAVVMIAGNHDSGDRIEAMSVMTDTARALIRGTVAAEEPPLILADAAGPVAFSALPFAWEYAAREAFGDETLTSPEDVLRAQIGAARAALPDGARWVVVAHGTVAGASVSEAERPLARIGGVETVGAELFDGAHYVALGHLHRPQSAGRPGIRYAGAPLAFGFDEAGEEKSMSLVEIDGAGEVRIAPIPFRPIRGVRVVEGRHEDLLRLPPSEDFLRAVLTDEAPVIDAMRRLRAVFPNACDLCYAREARAPELKALGPVARGLDDPMAVIGGFLDQVRGERADAEELAAIAATLDGLRGGEEGA</sequence>
<dbReference type="InterPro" id="IPR026843">
    <property type="entry name" value="SbcD_C"/>
</dbReference>
<dbReference type="PANTHER" id="PTHR30337">
    <property type="entry name" value="COMPONENT OF ATP-DEPENDENT DSDNA EXONUCLEASE"/>
    <property type="match status" value="1"/>
</dbReference>
<dbReference type="GO" id="GO:0006310">
    <property type="term" value="P:DNA recombination"/>
    <property type="evidence" value="ECO:0007669"/>
    <property type="project" value="UniProtKB-KW"/>
</dbReference>
<dbReference type="Pfam" id="PF12320">
    <property type="entry name" value="SbcD_C"/>
    <property type="match status" value="1"/>
</dbReference>
<dbReference type="PANTHER" id="PTHR30337:SF0">
    <property type="entry name" value="NUCLEASE SBCCD SUBUNIT D"/>
    <property type="match status" value="1"/>
</dbReference>
<proteinExistence type="inferred from homology"/>
<name>A0A0D6AZ23_RHOSU</name>
<dbReference type="InterPro" id="IPR050535">
    <property type="entry name" value="DNA_Repair-Maintenance_Comp"/>
</dbReference>
<dbReference type="InterPro" id="IPR041796">
    <property type="entry name" value="Mre11_N"/>
</dbReference>
<evidence type="ECO:0000256" key="1">
    <source>
        <dbReference type="ARBA" id="ARBA00010555"/>
    </source>
</evidence>
<evidence type="ECO:0000259" key="9">
    <source>
        <dbReference type="Pfam" id="PF12320"/>
    </source>
</evidence>
<evidence type="ECO:0000259" key="8">
    <source>
        <dbReference type="Pfam" id="PF00149"/>
    </source>
</evidence>
<evidence type="ECO:0000256" key="5">
    <source>
        <dbReference type="ARBA" id="ARBA00022801"/>
    </source>
</evidence>
<evidence type="ECO:0000256" key="6">
    <source>
        <dbReference type="ARBA" id="ARBA00022839"/>
    </source>
</evidence>
<dbReference type="AlphaFoldDB" id="A0A0D6AZ23"/>
<dbReference type="GO" id="GO:0006260">
    <property type="term" value="P:DNA replication"/>
    <property type="evidence" value="ECO:0007669"/>
    <property type="project" value="UniProtKB-KW"/>
</dbReference>
<dbReference type="GO" id="GO:0008408">
    <property type="term" value="F:3'-5' exonuclease activity"/>
    <property type="evidence" value="ECO:0007669"/>
    <property type="project" value="InterPro"/>
</dbReference>
<evidence type="ECO:0000256" key="2">
    <source>
        <dbReference type="ARBA" id="ARBA00011322"/>
    </source>
</evidence>
<dbReference type="InterPro" id="IPR004593">
    <property type="entry name" value="SbcD"/>
</dbReference>
<protein>
    <recommendedName>
        <fullName evidence="3 7">Nuclease SbcCD subunit D</fullName>
    </recommendedName>
</protein>
<comment type="subunit">
    <text evidence="2 7">Heterodimer of SbcC and SbcD.</text>
</comment>
<evidence type="ECO:0000256" key="4">
    <source>
        <dbReference type="ARBA" id="ARBA00022722"/>
    </source>
</evidence>
<dbReference type="EMBL" id="AP014800">
    <property type="protein sequence ID" value="BAQ67885.1"/>
    <property type="molecule type" value="Genomic_DNA"/>
</dbReference>
<evidence type="ECO:0000256" key="3">
    <source>
        <dbReference type="ARBA" id="ARBA00013365"/>
    </source>
</evidence>
<evidence type="ECO:0000313" key="11">
    <source>
        <dbReference type="Proteomes" id="UP000064912"/>
    </source>
</evidence>
<organism evidence="10 11">
    <name type="scientific">Rhodovulum sulfidophilum</name>
    <name type="common">Rhodobacter sulfidophilus</name>
    <dbReference type="NCBI Taxonomy" id="35806"/>
    <lineage>
        <taxon>Bacteria</taxon>
        <taxon>Pseudomonadati</taxon>
        <taxon>Pseudomonadota</taxon>
        <taxon>Alphaproteobacteria</taxon>
        <taxon>Rhodobacterales</taxon>
        <taxon>Paracoccaceae</taxon>
        <taxon>Rhodovulum</taxon>
    </lineage>
</organism>
<evidence type="ECO:0000256" key="7">
    <source>
        <dbReference type="RuleBase" id="RU363069"/>
    </source>
</evidence>
<dbReference type="Gene3D" id="3.60.21.10">
    <property type="match status" value="1"/>
</dbReference>
<dbReference type="GO" id="GO:0004519">
    <property type="term" value="F:endonuclease activity"/>
    <property type="evidence" value="ECO:0007669"/>
    <property type="project" value="UniProtKB-KW"/>
</dbReference>
<dbReference type="NCBIfam" id="TIGR00619">
    <property type="entry name" value="sbcd"/>
    <property type="match status" value="1"/>
</dbReference>
<comment type="function">
    <text evidence="7">SbcCD cleaves DNA hairpin structures. These structures can inhibit DNA replication and are intermediates in certain DNA recombination reactions. The complex acts as a 3'-&gt;5' double strand exonuclease that can open hairpins. It also has a 5' single-strand endonuclease activity.</text>
</comment>
<keyword evidence="4 7" id="KW-0540">Nuclease</keyword>
<evidence type="ECO:0000313" key="10">
    <source>
        <dbReference type="EMBL" id="BAQ67885.1"/>
    </source>
</evidence>
<dbReference type="InterPro" id="IPR004843">
    <property type="entry name" value="Calcineurin-like_PHP"/>
</dbReference>
<dbReference type="Pfam" id="PF00149">
    <property type="entry name" value="Metallophos"/>
    <property type="match status" value="1"/>
</dbReference>
<comment type="similarity">
    <text evidence="1 7">Belongs to the SbcD family.</text>
</comment>
<feature type="domain" description="Nuclease SbcCD subunit D C-terminal" evidence="9">
    <location>
        <begin position="269"/>
        <end position="318"/>
    </location>
</feature>
<reference evidence="10 11" key="1">
    <citation type="submission" date="2015-02" db="EMBL/GenBank/DDBJ databases">
        <title>Genome sequene of Rhodovulum sulfidophilum DSM 2351.</title>
        <authorList>
            <person name="Nagao N."/>
        </authorList>
    </citation>
    <scope>NUCLEOTIDE SEQUENCE [LARGE SCALE GENOMIC DNA]</scope>
    <source>
        <strain evidence="10 11">DSM 2351</strain>
    </source>
</reference>
<dbReference type="Proteomes" id="UP000064912">
    <property type="component" value="Chromosome"/>
</dbReference>
<gene>
    <name evidence="7" type="primary">sbcD</name>
    <name evidence="10" type="ORF">NHU_00717</name>
</gene>
<keyword evidence="7" id="KW-0235">DNA replication</keyword>
<dbReference type="CDD" id="cd00840">
    <property type="entry name" value="MPP_Mre11_N"/>
    <property type="match status" value="1"/>
</dbReference>
<keyword evidence="7" id="KW-0233">DNA recombination</keyword>
<feature type="domain" description="Calcineurin-like phosphoesterase" evidence="8">
    <location>
        <begin position="1"/>
        <end position="93"/>
    </location>
</feature>
<keyword evidence="7" id="KW-0255">Endonuclease</keyword>